<reference evidence="1" key="1">
    <citation type="submission" date="2015-11" db="EMBL/GenBank/DDBJ databases">
        <title>De novo transcriptome assembly of four potential Pierce s Disease insect vectors from Arizona vineyards.</title>
        <authorList>
            <person name="Tassone E.E."/>
        </authorList>
    </citation>
    <scope>NUCLEOTIDE SEQUENCE</scope>
</reference>
<name>A0A1B6F133_9HEMI</name>
<evidence type="ECO:0000313" key="1">
    <source>
        <dbReference type="EMBL" id="JAS43895.1"/>
    </source>
</evidence>
<feature type="non-terminal residue" evidence="1">
    <location>
        <position position="114"/>
    </location>
</feature>
<dbReference type="AlphaFoldDB" id="A0A1B6F133"/>
<protein>
    <submittedName>
        <fullName evidence="1">Uncharacterized protein</fullName>
    </submittedName>
</protein>
<organism evidence="1">
    <name type="scientific">Cuerna arida</name>
    <dbReference type="NCBI Taxonomy" id="1464854"/>
    <lineage>
        <taxon>Eukaryota</taxon>
        <taxon>Metazoa</taxon>
        <taxon>Ecdysozoa</taxon>
        <taxon>Arthropoda</taxon>
        <taxon>Hexapoda</taxon>
        <taxon>Insecta</taxon>
        <taxon>Pterygota</taxon>
        <taxon>Neoptera</taxon>
        <taxon>Paraneoptera</taxon>
        <taxon>Hemiptera</taxon>
        <taxon>Auchenorrhyncha</taxon>
        <taxon>Membracoidea</taxon>
        <taxon>Cicadellidae</taxon>
        <taxon>Cicadellinae</taxon>
        <taxon>Proconiini</taxon>
        <taxon>Cuerna</taxon>
    </lineage>
</organism>
<sequence>ELEDLHLNLNLQKTNVRFRTYTGEGFVPLGIVKVPVEYKNVRSVEELFVVEMPSSPILGRTWMRHLNISINKIENTIQKEPLNISEIKKEVCETDKTVFRHKMGITPSQLQPQI</sequence>
<proteinExistence type="predicted"/>
<gene>
    <name evidence="1" type="ORF">g.1746</name>
</gene>
<dbReference type="EMBL" id="GECZ01025874">
    <property type="protein sequence ID" value="JAS43895.1"/>
    <property type="molecule type" value="Transcribed_RNA"/>
</dbReference>
<accession>A0A1B6F133</accession>
<feature type="non-terminal residue" evidence="1">
    <location>
        <position position="1"/>
    </location>
</feature>